<gene>
    <name evidence="2" type="ORF">AVDCRST_MAG22-782</name>
</gene>
<feature type="non-terminal residue" evidence="2">
    <location>
        <position position="1"/>
    </location>
</feature>
<name>A0A6J4NTQ7_9ACTN</name>
<sequence length="125" mass="14521">AAACPGTRPAAVGPHRAPLPTGSRVPRALRAGGRYPGRGNAFLLADRGLEPARRLLLQLYYPHHRRLRRHRPRDNRRQAIHGLLHLHRHRPDRRLPQRRRPHHHRATRREARPPRPPQPLLEGRI</sequence>
<proteinExistence type="predicted"/>
<accession>A0A6J4NTQ7</accession>
<organism evidence="2">
    <name type="scientific">uncultured Rubrobacteraceae bacterium</name>
    <dbReference type="NCBI Taxonomy" id="349277"/>
    <lineage>
        <taxon>Bacteria</taxon>
        <taxon>Bacillati</taxon>
        <taxon>Actinomycetota</taxon>
        <taxon>Rubrobacteria</taxon>
        <taxon>Rubrobacterales</taxon>
        <taxon>Rubrobacteraceae</taxon>
        <taxon>environmental samples</taxon>
    </lineage>
</organism>
<reference evidence="2" key="1">
    <citation type="submission" date="2020-02" db="EMBL/GenBank/DDBJ databases">
        <authorList>
            <person name="Meier V. D."/>
        </authorList>
    </citation>
    <scope>NUCLEOTIDE SEQUENCE</scope>
    <source>
        <strain evidence="2">AVDCRST_MAG22</strain>
    </source>
</reference>
<feature type="non-terminal residue" evidence="2">
    <location>
        <position position="125"/>
    </location>
</feature>
<feature type="compositionally biased region" description="Basic residues" evidence="1">
    <location>
        <begin position="84"/>
        <end position="107"/>
    </location>
</feature>
<evidence type="ECO:0000313" key="2">
    <source>
        <dbReference type="EMBL" id="CAA9394981.1"/>
    </source>
</evidence>
<evidence type="ECO:0000256" key="1">
    <source>
        <dbReference type="SAM" id="MobiDB-lite"/>
    </source>
</evidence>
<feature type="region of interest" description="Disordered" evidence="1">
    <location>
        <begin position="67"/>
        <end position="125"/>
    </location>
</feature>
<protein>
    <submittedName>
        <fullName evidence="2">Uncharacterized protein</fullName>
    </submittedName>
</protein>
<dbReference type="AlphaFoldDB" id="A0A6J4NTQ7"/>
<dbReference type="EMBL" id="CADCUV010000038">
    <property type="protein sequence ID" value="CAA9394981.1"/>
    <property type="molecule type" value="Genomic_DNA"/>
</dbReference>
<feature type="region of interest" description="Disordered" evidence="1">
    <location>
        <begin position="1"/>
        <end position="38"/>
    </location>
</feature>